<dbReference type="Pfam" id="PF00512">
    <property type="entry name" value="HisKA"/>
    <property type="match status" value="1"/>
</dbReference>
<comment type="catalytic activity">
    <reaction evidence="1">
        <text>ATP + protein L-histidine = ADP + protein N-phospho-L-histidine.</text>
        <dbReference type="EC" id="2.7.13.3"/>
    </reaction>
</comment>
<keyword evidence="10" id="KW-1133">Transmembrane helix</keyword>
<evidence type="ECO:0000256" key="9">
    <source>
        <dbReference type="ARBA" id="ARBA00023012"/>
    </source>
</evidence>
<evidence type="ECO:0000256" key="2">
    <source>
        <dbReference type="ARBA" id="ARBA00004370"/>
    </source>
</evidence>
<dbReference type="GO" id="GO:0030295">
    <property type="term" value="F:protein kinase activator activity"/>
    <property type="evidence" value="ECO:0007669"/>
    <property type="project" value="TreeGrafter"/>
</dbReference>
<keyword evidence="8" id="KW-0067">ATP-binding</keyword>
<evidence type="ECO:0000256" key="6">
    <source>
        <dbReference type="ARBA" id="ARBA00022741"/>
    </source>
</evidence>
<dbReference type="PRINTS" id="PR00344">
    <property type="entry name" value="BCTRLSENSOR"/>
</dbReference>
<dbReference type="SUPFAM" id="SSF47384">
    <property type="entry name" value="Homodimeric domain of signal transducing histidine kinase"/>
    <property type="match status" value="1"/>
</dbReference>
<keyword evidence="13" id="KW-1185">Reference proteome</keyword>
<evidence type="ECO:0000313" key="13">
    <source>
        <dbReference type="Proteomes" id="UP000198538"/>
    </source>
</evidence>
<feature type="transmembrane region" description="Helical" evidence="10">
    <location>
        <begin position="261"/>
        <end position="281"/>
    </location>
</feature>
<dbReference type="CDD" id="cd00075">
    <property type="entry name" value="HATPase"/>
    <property type="match status" value="1"/>
</dbReference>
<dbReference type="Pfam" id="PF02518">
    <property type="entry name" value="HATPase_c"/>
    <property type="match status" value="1"/>
</dbReference>
<evidence type="ECO:0000313" key="12">
    <source>
        <dbReference type="EMBL" id="SCY44871.1"/>
    </source>
</evidence>
<dbReference type="AlphaFoldDB" id="A0A1G5G0G7"/>
<dbReference type="InterPro" id="IPR004358">
    <property type="entry name" value="Sig_transdc_His_kin-like_C"/>
</dbReference>
<keyword evidence="5" id="KW-0808">Transferase</keyword>
<evidence type="ECO:0000256" key="3">
    <source>
        <dbReference type="ARBA" id="ARBA00012438"/>
    </source>
</evidence>
<dbReference type="Gene3D" id="3.30.565.10">
    <property type="entry name" value="Histidine kinase-like ATPase, C-terminal domain"/>
    <property type="match status" value="1"/>
</dbReference>
<keyword evidence="9" id="KW-0902">Two-component regulatory system</keyword>
<dbReference type="PANTHER" id="PTHR42878">
    <property type="entry name" value="TWO-COMPONENT HISTIDINE KINASE"/>
    <property type="match status" value="1"/>
</dbReference>
<dbReference type="Gene3D" id="1.10.287.130">
    <property type="match status" value="1"/>
</dbReference>
<dbReference type="InterPro" id="IPR005467">
    <property type="entry name" value="His_kinase_dom"/>
</dbReference>
<evidence type="ECO:0000256" key="5">
    <source>
        <dbReference type="ARBA" id="ARBA00022679"/>
    </source>
</evidence>
<organism evidence="12 13">
    <name type="scientific">Paenibacillus polysaccharolyticus</name>
    <dbReference type="NCBI Taxonomy" id="582692"/>
    <lineage>
        <taxon>Bacteria</taxon>
        <taxon>Bacillati</taxon>
        <taxon>Bacillota</taxon>
        <taxon>Bacilli</taxon>
        <taxon>Bacillales</taxon>
        <taxon>Paenibacillaceae</taxon>
        <taxon>Paenibacillus</taxon>
    </lineage>
</organism>
<evidence type="ECO:0000256" key="8">
    <source>
        <dbReference type="ARBA" id="ARBA00022840"/>
    </source>
</evidence>
<dbReference type="Proteomes" id="UP000198538">
    <property type="component" value="Unassembled WGS sequence"/>
</dbReference>
<feature type="transmembrane region" description="Helical" evidence="10">
    <location>
        <begin position="12"/>
        <end position="34"/>
    </location>
</feature>
<keyword evidence="7 12" id="KW-0418">Kinase</keyword>
<sequence length="587" mass="66698">MSIRRKLLTRFIGMLTGTVILIILLGSLATIWVLQKVNEVNIVDDFAVNGLDQLINSAEIMPDNTIRYDPELLKQVDKNQGWLQVLDEKGFVIDDYHVPSDVPNHYKPGELIAYWEANKPFPYQLSMLIREKEGKNFTLLYGERNAAKSLLDEIRPKLSYEGGKLTVKPAEQETIRKADGYIQILNPYGKEIDSYNKPAVGVPSQYSIQDLVLQVRYPNRSGISVATWYDNQNETTWMVSVRIDSTVVEKQNPYAFILEPALIVLILSIVALLILLALWYANRFGAPMLHMLQWLQRLEKGQYEEPTGAAGIPRSQRRNGKWKRKYQVYGDVLHSMQALSHTLKQDEELRKQTDSLREEWIAGITHDLKTPLSSIQGYAHMLETDKYTWTAEEVREFAGIMIDKSMYMDRLVNDLAMTYRLRSGGYQPEVERTDVNTLLHDLVQRAERNPAYGEGRIVFQSADAPVYGLVHVPSFERIVDNLTANALLHNPPESVLVVRVETGERDGEFTIEFADNGRGMSPETVWKLFERYYRGTDTGTSDVGSGLGMAVTRGLIEAMKGRIEVSSTPGEGTTIRLIWMQNAKEMG</sequence>
<protein>
    <recommendedName>
        <fullName evidence="3">histidine kinase</fullName>
        <ecNumber evidence="3">2.7.13.3</ecNumber>
    </recommendedName>
</protein>
<accession>A0A1G5G0G7</accession>
<dbReference type="PROSITE" id="PS50109">
    <property type="entry name" value="HIS_KIN"/>
    <property type="match status" value="1"/>
</dbReference>
<dbReference type="GO" id="GO:0000156">
    <property type="term" value="F:phosphorelay response regulator activity"/>
    <property type="evidence" value="ECO:0007669"/>
    <property type="project" value="TreeGrafter"/>
</dbReference>
<dbReference type="RefSeq" id="WP_090917986.1">
    <property type="nucleotide sequence ID" value="NZ_FMVM01000005.1"/>
</dbReference>
<dbReference type="GO" id="GO:0000155">
    <property type="term" value="F:phosphorelay sensor kinase activity"/>
    <property type="evidence" value="ECO:0007669"/>
    <property type="project" value="InterPro"/>
</dbReference>
<evidence type="ECO:0000256" key="10">
    <source>
        <dbReference type="SAM" id="Phobius"/>
    </source>
</evidence>
<keyword evidence="10" id="KW-0812">Transmembrane</keyword>
<dbReference type="GO" id="GO:0005524">
    <property type="term" value="F:ATP binding"/>
    <property type="evidence" value="ECO:0007669"/>
    <property type="project" value="UniProtKB-KW"/>
</dbReference>
<comment type="subcellular location">
    <subcellularLocation>
        <location evidence="2">Membrane</location>
    </subcellularLocation>
</comment>
<dbReference type="SUPFAM" id="SSF55874">
    <property type="entry name" value="ATPase domain of HSP90 chaperone/DNA topoisomerase II/histidine kinase"/>
    <property type="match status" value="1"/>
</dbReference>
<dbReference type="SMART" id="SM00387">
    <property type="entry name" value="HATPase_c"/>
    <property type="match status" value="1"/>
</dbReference>
<dbReference type="PANTHER" id="PTHR42878:SF7">
    <property type="entry name" value="SENSOR HISTIDINE KINASE GLRK"/>
    <property type="match status" value="1"/>
</dbReference>
<evidence type="ECO:0000256" key="7">
    <source>
        <dbReference type="ARBA" id="ARBA00022777"/>
    </source>
</evidence>
<dbReference type="InterPro" id="IPR003661">
    <property type="entry name" value="HisK_dim/P_dom"/>
</dbReference>
<name>A0A1G5G0G7_9BACL</name>
<dbReference type="EC" id="2.7.13.3" evidence="3"/>
<dbReference type="CDD" id="cd00082">
    <property type="entry name" value="HisKA"/>
    <property type="match status" value="1"/>
</dbReference>
<feature type="domain" description="Histidine kinase" evidence="11">
    <location>
        <begin position="363"/>
        <end position="583"/>
    </location>
</feature>
<dbReference type="InterPro" id="IPR003594">
    <property type="entry name" value="HATPase_dom"/>
</dbReference>
<dbReference type="GO" id="GO:0007234">
    <property type="term" value="P:osmosensory signaling via phosphorelay pathway"/>
    <property type="evidence" value="ECO:0007669"/>
    <property type="project" value="TreeGrafter"/>
</dbReference>
<evidence type="ECO:0000256" key="1">
    <source>
        <dbReference type="ARBA" id="ARBA00000085"/>
    </source>
</evidence>
<proteinExistence type="predicted"/>
<keyword evidence="4" id="KW-0597">Phosphoprotein</keyword>
<dbReference type="InterPro" id="IPR050351">
    <property type="entry name" value="BphY/WalK/GraS-like"/>
</dbReference>
<dbReference type="SMART" id="SM00388">
    <property type="entry name" value="HisKA"/>
    <property type="match status" value="1"/>
</dbReference>
<dbReference type="InterPro" id="IPR036890">
    <property type="entry name" value="HATPase_C_sf"/>
</dbReference>
<keyword evidence="6" id="KW-0547">Nucleotide-binding</keyword>
<evidence type="ECO:0000256" key="4">
    <source>
        <dbReference type="ARBA" id="ARBA00022553"/>
    </source>
</evidence>
<evidence type="ECO:0000259" key="11">
    <source>
        <dbReference type="PROSITE" id="PS50109"/>
    </source>
</evidence>
<dbReference type="EMBL" id="FMVM01000005">
    <property type="protein sequence ID" value="SCY44871.1"/>
    <property type="molecule type" value="Genomic_DNA"/>
</dbReference>
<keyword evidence="10" id="KW-0472">Membrane</keyword>
<dbReference type="STRING" id="582692.SAMN05720606_10534"/>
<gene>
    <name evidence="12" type="ORF">SAMN05720606_10534</name>
</gene>
<dbReference type="InterPro" id="IPR036097">
    <property type="entry name" value="HisK_dim/P_sf"/>
</dbReference>
<reference evidence="13" key="1">
    <citation type="submission" date="2016-10" db="EMBL/GenBank/DDBJ databases">
        <authorList>
            <person name="Varghese N."/>
            <person name="Submissions S."/>
        </authorList>
    </citation>
    <scope>NUCLEOTIDE SEQUENCE [LARGE SCALE GENOMIC DNA]</scope>
    <source>
        <strain evidence="13">BL9</strain>
    </source>
</reference>